<reference evidence="1" key="1">
    <citation type="submission" date="2024-07" db="EMBL/GenBank/DDBJ databases">
        <title>A survey of Mimosa microsymbionts across Brazilian biomes reveals a high diversity of Paraburkholderia nodulating endemic species, but also that Cupriavidus is common as a symbiont of widespread species.</title>
        <authorList>
            <person name="Rouws L."/>
            <person name="Barauna A."/>
            <person name="Beukes C."/>
            <person name="Rouws J.R.C."/>
            <person name="De Faria S.M."/>
            <person name="Gross E."/>
            <person name="Bueno Dos Reis Junior F."/>
            <person name="Simon M.F."/>
            <person name="Maluk M."/>
            <person name="Odee D.W."/>
            <person name="Kenicer G."/>
            <person name="Young J.P.W."/>
            <person name="Reis V.M."/>
            <person name="Zilli J."/>
            <person name="James E.K."/>
        </authorList>
    </citation>
    <scope>NUCLEOTIDE SEQUENCE</scope>
    <source>
        <strain evidence="1">EG181B</strain>
    </source>
</reference>
<comment type="caution">
    <text evidence="1">The sequence shown here is derived from an EMBL/GenBank/DDBJ whole genome shotgun (WGS) entry which is preliminary data.</text>
</comment>
<organism evidence="1 2">
    <name type="scientific">Paraburkholderia phymatum</name>
    <dbReference type="NCBI Taxonomy" id="148447"/>
    <lineage>
        <taxon>Bacteria</taxon>
        <taxon>Pseudomonadati</taxon>
        <taxon>Pseudomonadota</taxon>
        <taxon>Betaproteobacteria</taxon>
        <taxon>Burkholderiales</taxon>
        <taxon>Burkholderiaceae</taxon>
        <taxon>Paraburkholderia</taxon>
    </lineage>
</organism>
<gene>
    <name evidence="1" type="ORF">AB4Y32_39180</name>
</gene>
<dbReference type="EMBL" id="JBFRCH010000061">
    <property type="protein sequence ID" value="MEX3937676.1"/>
    <property type="molecule type" value="Genomic_DNA"/>
</dbReference>
<proteinExistence type="predicted"/>
<keyword evidence="2" id="KW-1185">Reference proteome</keyword>
<evidence type="ECO:0000313" key="1">
    <source>
        <dbReference type="EMBL" id="MEX3937676.1"/>
    </source>
</evidence>
<accession>A0ACC6UE27</accession>
<protein>
    <submittedName>
        <fullName evidence="1">Pentapeptide repeat-containing protein</fullName>
    </submittedName>
</protein>
<dbReference type="Proteomes" id="UP001558850">
    <property type="component" value="Unassembled WGS sequence"/>
</dbReference>
<sequence>MEKKRVWTERENKKTAIQKSAEEAIRPMLESANSASSRVAVLHITLMITCSYLLIVTLSTTDLNLLIGGGIRLPVVDVEVPITAFFVLAPLLVILVHFNFLLQLQLLSRKLFVFDKTVQEYTQRFRTKLQKDDSKTYKFYDQLDIFPYSWYLVAPSGQSIRALLACMVTVTILLLPLITILAIALRFLCYQSEAITWSHRLAIWIDCAVILSLWPVIMDPQDDWKAFHRRAAASLKNPKSLWLLSGLMFTVLTIYFSQNQSQLPWDWQLELIVAVFIFSVFYLVYVVVNALFYILRRLRKKTKTWRADAQRSATTVLSTRGVVPYIVSMLVILPMPLALTVDGEELETSVFGQTFFNRSLHRNFELSDAVVEAKPVAPDTIAEAKEEDIVDVHDLVGHVSPVNLEGRKLRHAVFKRAFLVGANLQHADLSGAILSDAILIGANLVAANGSEADFRFARVDGASFNDSVLAGDNFKWAKARGADFTGAALEMAHFADADLRVALFAGNMTGTVFDNSELSGASFETALLQGASFGGANLTGATIDILDWGGLYSPYYIDVRFLKSSVLDSRSGAELSRIAKMTVPRHAVGGILEKIDKAVGHPAVFPFDYCLYGSPISSSVACKHRFSQDSSEEQDEFARGISATFKRMVCDDRATARNFSYRVRSTLLAHEARTWFMSPDCLGAMELTADERNEELGVLEIVDPLKGTERPRVNSDVYISKELDWFP</sequence>
<evidence type="ECO:0000313" key="2">
    <source>
        <dbReference type="Proteomes" id="UP001558850"/>
    </source>
</evidence>
<name>A0ACC6UE27_9BURK</name>